<feature type="region of interest" description="Disordered" evidence="1">
    <location>
        <begin position="1"/>
        <end position="101"/>
    </location>
</feature>
<evidence type="ECO:0000256" key="1">
    <source>
        <dbReference type="SAM" id="MobiDB-lite"/>
    </source>
</evidence>
<feature type="compositionally biased region" description="Low complexity" evidence="1">
    <location>
        <begin position="8"/>
        <end position="43"/>
    </location>
</feature>
<protein>
    <submittedName>
        <fullName evidence="2">Uncharacterized protein</fullName>
    </submittedName>
</protein>
<organism evidence="2 3">
    <name type="scientific">Ascodesmis nigricans</name>
    <dbReference type="NCBI Taxonomy" id="341454"/>
    <lineage>
        <taxon>Eukaryota</taxon>
        <taxon>Fungi</taxon>
        <taxon>Dikarya</taxon>
        <taxon>Ascomycota</taxon>
        <taxon>Pezizomycotina</taxon>
        <taxon>Pezizomycetes</taxon>
        <taxon>Pezizales</taxon>
        <taxon>Ascodesmidaceae</taxon>
        <taxon>Ascodesmis</taxon>
    </lineage>
</organism>
<name>A0A4S2MSK8_9PEZI</name>
<dbReference type="Proteomes" id="UP000298138">
    <property type="component" value="Unassembled WGS sequence"/>
</dbReference>
<evidence type="ECO:0000313" key="3">
    <source>
        <dbReference type="Proteomes" id="UP000298138"/>
    </source>
</evidence>
<gene>
    <name evidence="2" type="ORF">EX30DRAFT_125857</name>
</gene>
<feature type="compositionally biased region" description="Polar residues" evidence="1">
    <location>
        <begin position="59"/>
        <end position="68"/>
    </location>
</feature>
<sequence length="143" mass="15539">MPPHHHSPAASSPPFSCSPHHHSPSPLCSHLTTTPSSPLLYTPIPIGHPTFDHVDPHASFSSQKQPLRTLSIDCKPSSITAPSPSHPLISSRSSQPRNPQSRCFKRHLERRDDALTTAPSTLLPPPKSALHLHLADPMMTVDS</sequence>
<dbReference type="InParanoid" id="A0A4S2MSK8"/>
<keyword evidence="3" id="KW-1185">Reference proteome</keyword>
<accession>A0A4S2MSK8</accession>
<evidence type="ECO:0000313" key="2">
    <source>
        <dbReference type="EMBL" id="TGZ78947.1"/>
    </source>
</evidence>
<proteinExistence type="predicted"/>
<dbReference type="EMBL" id="ML220136">
    <property type="protein sequence ID" value="TGZ78947.1"/>
    <property type="molecule type" value="Genomic_DNA"/>
</dbReference>
<reference evidence="2 3" key="1">
    <citation type="submission" date="2019-04" db="EMBL/GenBank/DDBJ databases">
        <title>Comparative genomics and transcriptomics to analyze fruiting body development in filamentous ascomycetes.</title>
        <authorList>
            <consortium name="DOE Joint Genome Institute"/>
            <person name="Lutkenhaus R."/>
            <person name="Traeger S."/>
            <person name="Breuer J."/>
            <person name="Kuo A."/>
            <person name="Lipzen A."/>
            <person name="Pangilinan J."/>
            <person name="Dilworth D."/>
            <person name="Sandor L."/>
            <person name="Poggeler S."/>
            <person name="Barry K."/>
            <person name="Grigoriev I.V."/>
            <person name="Nowrousian M."/>
        </authorList>
    </citation>
    <scope>NUCLEOTIDE SEQUENCE [LARGE SCALE GENOMIC DNA]</scope>
    <source>
        <strain evidence="2 3">CBS 389.68</strain>
    </source>
</reference>
<feature type="compositionally biased region" description="Low complexity" evidence="1">
    <location>
        <begin position="82"/>
        <end position="101"/>
    </location>
</feature>
<dbReference type="AlphaFoldDB" id="A0A4S2MSK8"/>